<accession>A0ACB8V631</accession>
<evidence type="ECO:0000313" key="2">
    <source>
        <dbReference type="Proteomes" id="UP000831701"/>
    </source>
</evidence>
<evidence type="ECO:0000313" key="1">
    <source>
        <dbReference type="EMBL" id="KAI3351095.1"/>
    </source>
</evidence>
<name>A0ACB8V631_9TELE</name>
<proteinExistence type="predicted"/>
<organism evidence="1 2">
    <name type="scientific">Scortum barcoo</name>
    <name type="common">barcoo grunter</name>
    <dbReference type="NCBI Taxonomy" id="214431"/>
    <lineage>
        <taxon>Eukaryota</taxon>
        <taxon>Metazoa</taxon>
        <taxon>Chordata</taxon>
        <taxon>Craniata</taxon>
        <taxon>Vertebrata</taxon>
        <taxon>Euteleostomi</taxon>
        <taxon>Actinopterygii</taxon>
        <taxon>Neopterygii</taxon>
        <taxon>Teleostei</taxon>
        <taxon>Neoteleostei</taxon>
        <taxon>Acanthomorphata</taxon>
        <taxon>Eupercaria</taxon>
        <taxon>Centrarchiformes</taxon>
        <taxon>Terapontoidei</taxon>
        <taxon>Terapontidae</taxon>
        <taxon>Scortum</taxon>
    </lineage>
</organism>
<keyword evidence="2" id="KW-1185">Reference proteome</keyword>
<sequence length="191" mass="21031">MLILFLLLMLRLGRPEPYVTAVPPSDPVCPGDSVTLQCSVLSDNRTHPEDHHVYWFAGSSVEAHEKDPEGLSVKKCICSFFLNVSSSDAGTYYCVVATSEDMLEFQRDNMILLSLCAALTISLIVIASLICSKKSCDCCDGTVPTGGQKNQHLRNLRRDEDMWVYSAAVFTMMKVGSGGTRDSKAAKRERT</sequence>
<reference evidence="1" key="1">
    <citation type="submission" date="2022-04" db="EMBL/GenBank/DDBJ databases">
        <title>Jade perch genome.</title>
        <authorList>
            <person name="Chao B."/>
        </authorList>
    </citation>
    <scope>NUCLEOTIDE SEQUENCE</scope>
    <source>
        <strain evidence="1">CB-2022</strain>
    </source>
</reference>
<dbReference type="Proteomes" id="UP000831701">
    <property type="component" value="Chromosome 24"/>
</dbReference>
<protein>
    <submittedName>
        <fullName evidence="1">Uncharacterized protein</fullName>
    </submittedName>
</protein>
<dbReference type="EMBL" id="CM041554">
    <property type="protein sequence ID" value="KAI3351095.1"/>
    <property type="molecule type" value="Genomic_DNA"/>
</dbReference>
<comment type="caution">
    <text evidence="1">The sequence shown here is derived from an EMBL/GenBank/DDBJ whole genome shotgun (WGS) entry which is preliminary data.</text>
</comment>
<gene>
    <name evidence="1" type="ORF">L3Q82_005660</name>
</gene>